<reference evidence="3" key="1">
    <citation type="submission" date="2018-02" db="EMBL/GenBank/DDBJ databases">
        <authorList>
            <person name="Hausmann B."/>
        </authorList>
    </citation>
    <scope>NUCLEOTIDE SEQUENCE [LARGE SCALE GENOMIC DNA]</scope>
    <source>
        <strain evidence="3">Peat soil MAG SbA5</strain>
    </source>
</reference>
<proteinExistence type="predicted"/>
<evidence type="ECO:0000313" key="2">
    <source>
        <dbReference type="EMBL" id="SPE24972.1"/>
    </source>
</evidence>
<protein>
    <recommendedName>
        <fullName evidence="4">Lipoprotein</fullName>
    </recommendedName>
</protein>
<accession>A0A2N9LP14</accession>
<organism evidence="2 3">
    <name type="scientific">Candidatus Sulfuritelmatomonas gaucii</name>
    <dbReference type="NCBI Taxonomy" id="2043161"/>
    <lineage>
        <taxon>Bacteria</taxon>
        <taxon>Pseudomonadati</taxon>
        <taxon>Acidobacteriota</taxon>
        <taxon>Terriglobia</taxon>
        <taxon>Terriglobales</taxon>
        <taxon>Acidobacteriaceae</taxon>
        <taxon>Candidatus Sulfuritelmatomonas</taxon>
    </lineage>
</organism>
<evidence type="ECO:0000256" key="1">
    <source>
        <dbReference type="SAM" id="SignalP"/>
    </source>
</evidence>
<dbReference type="EMBL" id="OKRB01000105">
    <property type="protein sequence ID" value="SPE24972.1"/>
    <property type="molecule type" value="Genomic_DNA"/>
</dbReference>
<feature type="chain" id="PRO_5014601834" description="Lipoprotein" evidence="1">
    <location>
        <begin position="24"/>
        <end position="135"/>
    </location>
</feature>
<dbReference type="Proteomes" id="UP000239735">
    <property type="component" value="Unassembled WGS sequence"/>
</dbReference>
<evidence type="ECO:0000313" key="3">
    <source>
        <dbReference type="Proteomes" id="UP000239735"/>
    </source>
</evidence>
<name>A0A2N9LP14_9BACT</name>
<keyword evidence="1" id="KW-0732">Signal</keyword>
<sequence>MKTLVSAALLSCLFLFCTHHVFGADAKNDPSKFPIVVHVSASAYPPNELDDYNSSGRAARDEILTATIDGKHYKLLGPTSNPRVDVCCNGLINPGDYRAKLIQDEHKTSYESLQKFEFFFPDGTTRRFEVIAHFQ</sequence>
<feature type="signal peptide" evidence="1">
    <location>
        <begin position="1"/>
        <end position="23"/>
    </location>
</feature>
<dbReference type="AlphaFoldDB" id="A0A2N9LP14"/>
<evidence type="ECO:0008006" key="4">
    <source>
        <dbReference type="Google" id="ProtNLM"/>
    </source>
</evidence>
<gene>
    <name evidence="2" type="ORF">SBA5_470093</name>
</gene>